<accession>A0A067SW35</accession>
<feature type="domain" description="Mmc1 C-terminal" evidence="1">
    <location>
        <begin position="369"/>
        <end position="553"/>
    </location>
</feature>
<dbReference type="OrthoDB" id="5319015at2759"/>
<reference evidence="3" key="1">
    <citation type="journal article" date="2014" name="Proc. Natl. Acad. Sci. U.S.A.">
        <title>Extensive sampling of basidiomycete genomes demonstrates inadequacy of the white-rot/brown-rot paradigm for wood decay fungi.</title>
        <authorList>
            <person name="Riley R."/>
            <person name="Salamov A.A."/>
            <person name="Brown D.W."/>
            <person name="Nagy L.G."/>
            <person name="Floudas D."/>
            <person name="Held B.W."/>
            <person name="Levasseur A."/>
            <person name="Lombard V."/>
            <person name="Morin E."/>
            <person name="Otillar R."/>
            <person name="Lindquist E.A."/>
            <person name="Sun H."/>
            <person name="LaButti K.M."/>
            <person name="Schmutz J."/>
            <person name="Jabbour D."/>
            <person name="Luo H."/>
            <person name="Baker S.E."/>
            <person name="Pisabarro A.G."/>
            <person name="Walton J.D."/>
            <person name="Blanchette R.A."/>
            <person name="Henrissat B."/>
            <person name="Martin F."/>
            <person name="Cullen D."/>
            <person name="Hibbett D.S."/>
            <person name="Grigoriev I.V."/>
        </authorList>
    </citation>
    <scope>NUCLEOTIDE SEQUENCE [LARGE SCALE GENOMIC DNA]</scope>
    <source>
        <strain evidence="3">CBS 339.88</strain>
    </source>
</reference>
<evidence type="ECO:0000313" key="3">
    <source>
        <dbReference type="Proteomes" id="UP000027222"/>
    </source>
</evidence>
<proteinExistence type="predicted"/>
<gene>
    <name evidence="2" type="ORF">GALMADRAFT_69641</name>
</gene>
<dbReference type="Pfam" id="PF23868">
    <property type="entry name" value="Mmc1_C"/>
    <property type="match status" value="1"/>
</dbReference>
<dbReference type="PANTHER" id="PTHR38644">
    <property type="entry name" value="EXPRESSED PROTEIN"/>
    <property type="match status" value="1"/>
</dbReference>
<dbReference type="AlphaFoldDB" id="A0A067SW35"/>
<evidence type="ECO:0000259" key="1">
    <source>
        <dbReference type="Pfam" id="PF23868"/>
    </source>
</evidence>
<dbReference type="InterPro" id="IPR056196">
    <property type="entry name" value="Mmc1_C"/>
</dbReference>
<organism evidence="2 3">
    <name type="scientific">Galerina marginata (strain CBS 339.88)</name>
    <dbReference type="NCBI Taxonomy" id="685588"/>
    <lineage>
        <taxon>Eukaryota</taxon>
        <taxon>Fungi</taxon>
        <taxon>Dikarya</taxon>
        <taxon>Basidiomycota</taxon>
        <taxon>Agaricomycotina</taxon>
        <taxon>Agaricomycetes</taxon>
        <taxon>Agaricomycetidae</taxon>
        <taxon>Agaricales</taxon>
        <taxon>Agaricineae</taxon>
        <taxon>Strophariaceae</taxon>
        <taxon>Galerina</taxon>
    </lineage>
</organism>
<dbReference type="STRING" id="685588.A0A067SW35"/>
<protein>
    <recommendedName>
        <fullName evidence="1">Mmc1 C-terminal domain-containing protein</fullName>
    </recommendedName>
</protein>
<evidence type="ECO:0000313" key="2">
    <source>
        <dbReference type="EMBL" id="KDR75155.1"/>
    </source>
</evidence>
<dbReference type="EMBL" id="KL142381">
    <property type="protein sequence ID" value="KDR75155.1"/>
    <property type="molecule type" value="Genomic_DNA"/>
</dbReference>
<dbReference type="HOGENOM" id="CLU_019469_0_0_1"/>
<keyword evidence="3" id="KW-1185">Reference proteome</keyword>
<name>A0A067SW35_GALM3</name>
<dbReference type="Proteomes" id="UP000027222">
    <property type="component" value="Unassembled WGS sequence"/>
</dbReference>
<sequence length="597" mass="66792">MESSSPKLEPLTLLHKTTKLLPRIYKRSRFPRPTETAQPWDLILNETFKDLSATPQRPVKLVVCGLDEWSGARDLVTALLSDPLSSDRKHNDALNNRWSDPTRYKVEISYNTEPDSSSSPLKLPSTYLTQFSVPLEISELRLTSASAPKSNDIVSQILENAAIFKADIPILVFNPLTTPLSAILSAQLPRNTILVLKSTNSQAELDAIIQQQLATSSILRVPNTRPLDIIAVDPGRAVQAITALQAEPNSLSAIQKYQDDFVGSQLSMVTRSLKSKLTVKSPSTSVWRKLALCHIDDALHWSSYHIHQVRNELDKAFIDTGLLNDRLEEALAKAERDVFGRKHGNSDKLVLDEASVAIVQAEKEMKPVMDRLTWWKMIWRVDEISSIISSAITQTWCYELEKKLIMHTGRLAVLQEQVSESAISLLFTHPAVSTAVLRNSLLQLKTSPTYSLTPEILTQPIFSRRNQLIEYPTTRLHVAGQRAVLQMTGGIVGGVGIGWAGWLGWLVGSGEGLLGFVGMETETAIGFGILSAVASIRWAAGRWEKAKKRWWQDWTRVGEGLDRDLKVFCNVDVLHLPNVLTFRRRFYKNRCTDRSSS</sequence>
<dbReference type="PANTHER" id="PTHR38644:SF1">
    <property type="entry name" value="EXPRESSED PROTEIN"/>
    <property type="match status" value="1"/>
</dbReference>